<protein>
    <submittedName>
        <fullName evidence="1">Uncharacterized protein</fullName>
    </submittedName>
</protein>
<name>A0A1X7T6I4_AMPQE</name>
<dbReference type="InParanoid" id="A0A1X7T6I4"/>
<evidence type="ECO:0000313" key="1">
    <source>
        <dbReference type="EnsemblMetazoa" id="Aqu2.1.10004_001"/>
    </source>
</evidence>
<reference evidence="1" key="1">
    <citation type="submission" date="2017-05" db="UniProtKB">
        <authorList>
            <consortium name="EnsemblMetazoa"/>
        </authorList>
    </citation>
    <scope>IDENTIFICATION</scope>
</reference>
<proteinExistence type="predicted"/>
<dbReference type="OrthoDB" id="6143346at2759"/>
<dbReference type="AlphaFoldDB" id="A0A1X7T6I4"/>
<sequence length="100" mass="11339">WVSDEFRQSLESFESSWYPHEVAYLQSSFDLNPLFTPPSTTPTVPRKEPVIDSLCSVLCDILSSHCHNLSQPLQDQLVGNSKYFITIERGFLSLEGSNMV</sequence>
<accession>A0A1X7T6I4</accession>
<dbReference type="EnsemblMetazoa" id="Aqu2.1.10004_001">
    <property type="protein sequence ID" value="Aqu2.1.10004_001"/>
    <property type="gene ID" value="Aqu2.1.10004"/>
</dbReference>
<organism evidence="1">
    <name type="scientific">Amphimedon queenslandica</name>
    <name type="common">Sponge</name>
    <dbReference type="NCBI Taxonomy" id="400682"/>
    <lineage>
        <taxon>Eukaryota</taxon>
        <taxon>Metazoa</taxon>
        <taxon>Porifera</taxon>
        <taxon>Demospongiae</taxon>
        <taxon>Heteroscleromorpha</taxon>
        <taxon>Haplosclerida</taxon>
        <taxon>Niphatidae</taxon>
        <taxon>Amphimedon</taxon>
    </lineage>
</organism>